<reference evidence="1" key="1">
    <citation type="submission" date="2013-12" db="EMBL/GenBank/DDBJ databases">
        <authorList>
            <person name="Li W."/>
            <person name="Chetelat R.T."/>
        </authorList>
    </citation>
    <scope>NUCLEOTIDE SEQUENCE</scope>
    <source>
        <strain evidence="1">CRIB-18</strain>
        <plasmid evidence="1">1</plasmid>
    </source>
</reference>
<dbReference type="EMBL" id="LK031773">
    <property type="protein sequence ID" value="CDR35285.1"/>
    <property type="molecule type" value="Genomic_DNA"/>
</dbReference>
<protein>
    <submittedName>
        <fullName evidence="1">Uncharacterized protein</fullName>
    </submittedName>
</protein>
<accession>A0A090E489</accession>
<evidence type="ECO:0000313" key="1">
    <source>
        <dbReference type="EMBL" id="CDR35285.1"/>
    </source>
</evidence>
<name>A0A090E489_9BACT</name>
<gene>
    <name evidence="1" type="ORF">CSEC_p0014</name>
</gene>
<geneLocation type="plasmid" evidence="1">
    <name>1</name>
</geneLocation>
<reference evidence="1" key="2">
    <citation type="submission" date="2014-09" db="EMBL/GenBank/DDBJ databases">
        <title>Criblamydia sequanensis harbors a mega-plasmid encoding arsenite resistance.</title>
        <authorList>
            <person name="Bertelli C."/>
            <person name="Goesmann A."/>
            <person name="Greub G."/>
        </authorList>
    </citation>
    <scope>NUCLEOTIDE SEQUENCE [LARGE SCALE GENOMIC DNA]</scope>
    <source>
        <strain evidence="1">CRIB-18</strain>
        <plasmid evidence="1">1</plasmid>
    </source>
</reference>
<dbReference type="AlphaFoldDB" id="A0A090E489"/>
<dbReference type="RefSeq" id="WP_176454809.1">
    <property type="nucleotide sequence ID" value="NZ_LK031773.1"/>
</dbReference>
<keyword evidence="1" id="KW-0614">Plasmid</keyword>
<organism evidence="1">
    <name type="scientific">Candidatus Criblamydia sequanensis CRIB-18</name>
    <dbReference type="NCBI Taxonomy" id="1437425"/>
    <lineage>
        <taxon>Bacteria</taxon>
        <taxon>Pseudomonadati</taxon>
        <taxon>Chlamydiota</taxon>
        <taxon>Chlamydiia</taxon>
        <taxon>Parachlamydiales</taxon>
        <taxon>Candidatus Criblamydiaceae</taxon>
        <taxon>Candidatus Criblamydia</taxon>
    </lineage>
</organism>
<sequence>MFATTKTLSCHERIFELHFVVYKAAYKQVEVSMPKNEPKDPKSHKKILETKKSHKKIDLAIIKTESSSPIQEVMCREEHKKLFKGLYEGKQWL</sequence>
<proteinExistence type="predicted"/>